<accession>A0A232EZC3</accession>
<evidence type="ECO:0000313" key="2">
    <source>
        <dbReference type="Proteomes" id="UP000215335"/>
    </source>
</evidence>
<gene>
    <name evidence="1" type="ORF">TSAR_010321</name>
</gene>
<sequence length="88" mass="10080">MVLNMFNKSKKVAGVCSNICFFFRLLQPENGIFSVEFPIYSSGAQNYRGKCIVPLRHLPSLARNYDSREKVRAVGCRAKAHRSHRKYA</sequence>
<reference evidence="1 2" key="1">
    <citation type="journal article" date="2017" name="Curr. Biol.">
        <title>The Evolution of Venom by Co-option of Single-Copy Genes.</title>
        <authorList>
            <person name="Martinson E.O."/>
            <person name="Mrinalini"/>
            <person name="Kelkar Y.D."/>
            <person name="Chang C.H."/>
            <person name="Werren J.H."/>
        </authorList>
    </citation>
    <scope>NUCLEOTIDE SEQUENCE [LARGE SCALE GENOMIC DNA]</scope>
    <source>
        <strain evidence="1 2">Alberta</strain>
        <tissue evidence="1">Whole body</tissue>
    </source>
</reference>
<comment type="caution">
    <text evidence="1">The sequence shown here is derived from an EMBL/GenBank/DDBJ whole genome shotgun (WGS) entry which is preliminary data.</text>
</comment>
<proteinExistence type="predicted"/>
<dbReference type="AlphaFoldDB" id="A0A232EZC3"/>
<name>A0A232EZC3_9HYME</name>
<dbReference type="Proteomes" id="UP000215335">
    <property type="component" value="Unassembled WGS sequence"/>
</dbReference>
<keyword evidence="2" id="KW-1185">Reference proteome</keyword>
<protein>
    <submittedName>
        <fullName evidence="1">Uncharacterized protein</fullName>
    </submittedName>
</protein>
<evidence type="ECO:0000313" key="1">
    <source>
        <dbReference type="EMBL" id="OXU23846.1"/>
    </source>
</evidence>
<organism evidence="1 2">
    <name type="scientific">Trichomalopsis sarcophagae</name>
    <dbReference type="NCBI Taxonomy" id="543379"/>
    <lineage>
        <taxon>Eukaryota</taxon>
        <taxon>Metazoa</taxon>
        <taxon>Ecdysozoa</taxon>
        <taxon>Arthropoda</taxon>
        <taxon>Hexapoda</taxon>
        <taxon>Insecta</taxon>
        <taxon>Pterygota</taxon>
        <taxon>Neoptera</taxon>
        <taxon>Endopterygota</taxon>
        <taxon>Hymenoptera</taxon>
        <taxon>Apocrita</taxon>
        <taxon>Proctotrupomorpha</taxon>
        <taxon>Chalcidoidea</taxon>
        <taxon>Pteromalidae</taxon>
        <taxon>Pteromalinae</taxon>
        <taxon>Trichomalopsis</taxon>
    </lineage>
</organism>
<dbReference type="EMBL" id="NNAY01001473">
    <property type="protein sequence ID" value="OXU23846.1"/>
    <property type="molecule type" value="Genomic_DNA"/>
</dbReference>